<feature type="transmembrane region" description="Helical" evidence="1">
    <location>
        <begin position="12"/>
        <end position="32"/>
    </location>
</feature>
<name>A0A1Y0B2G9_9LAMI</name>
<keyword evidence="1" id="KW-0812">Transmembrane</keyword>
<keyword evidence="1" id="KW-0472">Membrane</keyword>
<accession>A0A1Y0B2G9</accession>
<evidence type="ECO:0000313" key="2">
    <source>
        <dbReference type="EMBL" id="ART31590.1"/>
    </source>
</evidence>
<proteinExistence type="predicted"/>
<keyword evidence="1" id="KW-1133">Transmembrane helix</keyword>
<organism evidence="2">
    <name type="scientific">Utricularia reniformis</name>
    <dbReference type="NCBI Taxonomy" id="192314"/>
    <lineage>
        <taxon>Eukaryota</taxon>
        <taxon>Viridiplantae</taxon>
        <taxon>Streptophyta</taxon>
        <taxon>Embryophyta</taxon>
        <taxon>Tracheophyta</taxon>
        <taxon>Spermatophyta</taxon>
        <taxon>Magnoliopsida</taxon>
        <taxon>eudicotyledons</taxon>
        <taxon>Gunneridae</taxon>
        <taxon>Pentapetalae</taxon>
        <taxon>asterids</taxon>
        <taxon>lamiids</taxon>
        <taxon>Lamiales</taxon>
        <taxon>Lentibulariaceae</taxon>
        <taxon>Utricularia</taxon>
    </lineage>
</organism>
<evidence type="ECO:0000256" key="1">
    <source>
        <dbReference type="SAM" id="Phobius"/>
    </source>
</evidence>
<protein>
    <submittedName>
        <fullName evidence="2">Uncharacterized protein</fullName>
    </submittedName>
</protein>
<reference evidence="2" key="1">
    <citation type="submission" date="2017-03" db="EMBL/GenBank/DDBJ databases">
        <title>The mitochondrial genome of the carnivorous plant Utricularia reniformis (Lentibulariaceae): structure, comparative analysis and evolutionary landmarks.</title>
        <authorList>
            <person name="Silva S.R."/>
            <person name="Alvarenga D.O."/>
            <person name="Michael T.P."/>
            <person name="Miranda V.F.O."/>
            <person name="Varani A.M."/>
        </authorList>
    </citation>
    <scope>NUCLEOTIDE SEQUENCE</scope>
</reference>
<sequence>MISTSQQIAFINLFPLSSIILLVALIGAIAIARQ</sequence>
<dbReference type="AlphaFoldDB" id="A0A1Y0B2G9"/>
<keyword evidence="2" id="KW-0496">Mitochondrion</keyword>
<gene>
    <name evidence="2" type="ORF">AEK19_MT1394</name>
</gene>
<dbReference type="EMBL" id="KY774314">
    <property type="protein sequence ID" value="ART31590.1"/>
    <property type="molecule type" value="Genomic_DNA"/>
</dbReference>
<geneLocation type="mitochondrion" evidence="2"/>